<dbReference type="Proteomes" id="UP000295611">
    <property type="component" value="Unassembled WGS sequence"/>
</dbReference>
<evidence type="ECO:0000256" key="2">
    <source>
        <dbReference type="ARBA" id="ARBA00009477"/>
    </source>
</evidence>
<evidence type="ECO:0000259" key="11">
    <source>
        <dbReference type="Pfam" id="PF25963"/>
    </source>
</evidence>
<dbReference type="Gene3D" id="2.40.30.170">
    <property type="match status" value="1"/>
</dbReference>
<proteinExistence type="inferred from homology"/>
<evidence type="ECO:0000256" key="3">
    <source>
        <dbReference type="ARBA" id="ARBA00022448"/>
    </source>
</evidence>
<evidence type="ECO:0000256" key="1">
    <source>
        <dbReference type="ARBA" id="ARBA00004377"/>
    </source>
</evidence>
<dbReference type="SUPFAM" id="SSF111369">
    <property type="entry name" value="HlyD-like secretion proteins"/>
    <property type="match status" value="1"/>
</dbReference>
<name>A0A4R7BAQ5_9NEIS</name>
<dbReference type="Pfam" id="PF25963">
    <property type="entry name" value="Beta-barrel_AAEA"/>
    <property type="match status" value="1"/>
</dbReference>
<comment type="caution">
    <text evidence="12">The sequence shown here is derived from an EMBL/GenBank/DDBJ whole genome shotgun (WGS) entry which is preliminary data.</text>
</comment>
<dbReference type="PANTHER" id="PTHR30386">
    <property type="entry name" value="MEMBRANE FUSION SUBUNIT OF EMRAB-TOLC MULTIDRUG EFFLUX PUMP"/>
    <property type="match status" value="1"/>
</dbReference>
<dbReference type="GO" id="GO:0046677">
    <property type="term" value="P:response to antibiotic"/>
    <property type="evidence" value="ECO:0007669"/>
    <property type="project" value="UniProtKB-ARBA"/>
</dbReference>
<dbReference type="GO" id="GO:1990961">
    <property type="term" value="P:xenobiotic detoxification by transmembrane export across the plasma membrane"/>
    <property type="evidence" value="ECO:0007669"/>
    <property type="project" value="UniProtKB-ARBA"/>
</dbReference>
<feature type="transmembrane region" description="Helical" evidence="9">
    <location>
        <begin position="15"/>
        <end position="34"/>
    </location>
</feature>
<keyword evidence="8 9" id="KW-0472">Membrane</keyword>
<evidence type="ECO:0000313" key="12">
    <source>
        <dbReference type="EMBL" id="TDR80737.1"/>
    </source>
</evidence>
<reference evidence="12 13" key="1">
    <citation type="submission" date="2019-03" db="EMBL/GenBank/DDBJ databases">
        <title>Genomic Encyclopedia of Type Strains, Phase III (KMG-III): the genomes of soil and plant-associated and newly described type strains.</title>
        <authorList>
            <person name="Whitman W."/>
        </authorList>
    </citation>
    <scope>NUCLEOTIDE SEQUENCE [LARGE SCALE GENOMIC DNA]</scope>
    <source>
        <strain evidence="12 13">CECT 8976</strain>
    </source>
</reference>
<evidence type="ECO:0000256" key="8">
    <source>
        <dbReference type="ARBA" id="ARBA00023136"/>
    </source>
</evidence>
<comment type="subcellular location">
    <subcellularLocation>
        <location evidence="1">Cell inner membrane</location>
        <topology evidence="1">Single-pass membrane protein</topology>
    </subcellularLocation>
</comment>
<keyword evidence="5" id="KW-0997">Cell inner membrane</keyword>
<dbReference type="InterPro" id="IPR050739">
    <property type="entry name" value="MFP"/>
</dbReference>
<keyword evidence="7 9" id="KW-1133">Transmembrane helix</keyword>
<keyword evidence="4" id="KW-1003">Cell membrane</keyword>
<evidence type="ECO:0000256" key="6">
    <source>
        <dbReference type="ARBA" id="ARBA00022692"/>
    </source>
</evidence>
<dbReference type="FunFam" id="2.40.30.170:FF:000003">
    <property type="entry name" value="Multidrug resistance protein A"/>
    <property type="match status" value="1"/>
</dbReference>
<evidence type="ECO:0000256" key="4">
    <source>
        <dbReference type="ARBA" id="ARBA00022475"/>
    </source>
</evidence>
<evidence type="ECO:0000256" key="5">
    <source>
        <dbReference type="ARBA" id="ARBA00022519"/>
    </source>
</evidence>
<accession>A0A4R7BAQ5</accession>
<organism evidence="12 13">
    <name type="scientific">Paludibacterium purpuratum</name>
    <dbReference type="NCBI Taxonomy" id="1144873"/>
    <lineage>
        <taxon>Bacteria</taxon>
        <taxon>Pseudomonadati</taxon>
        <taxon>Pseudomonadota</taxon>
        <taxon>Betaproteobacteria</taxon>
        <taxon>Neisseriales</taxon>
        <taxon>Chromobacteriaceae</taxon>
        <taxon>Paludibacterium</taxon>
    </lineage>
</organism>
<dbReference type="EMBL" id="SNZP01000004">
    <property type="protein sequence ID" value="TDR80737.1"/>
    <property type="molecule type" value="Genomic_DNA"/>
</dbReference>
<sequence length="381" mass="41076">MDAQQKKAQARKRNLIAASGIFAAIAIAYGIYWGTVLRYEESTDDAYVSGHMMQLTPEIGGTVVKISSEDTDRVVAGQTVVQLDVNDAQINFDKARQNFILAVRETRQLMTNSRQLAAQIAARKADLSRAQDDLKRRQTLAGTEAISPEELAHARDAAAAAQAALDASIQQQQGTNDLLGADRIEQQPKVQAAATALREAWLALARTQVKAPVAGFIARRNIQLGQRVSAGSPLMAIVPLENVWVDANFKEVQLEKIRIGQSVELTSDLYGGGFTYHGKVAGLSAGTGSAFSLLPAQNATGNWIKVVQRVPVRIALDPKELREHPLRVGLSMNVEVSTRNQSGPILPETPAPASAQETHVLTPDLKQADALIKQLLAANAQ</sequence>
<protein>
    <submittedName>
        <fullName evidence="12">Membrane fusion protein (Multidrug efflux system)</fullName>
    </submittedName>
</protein>
<comment type="similarity">
    <text evidence="2">Belongs to the membrane fusion protein (MFP) (TC 8.A.1) family.</text>
</comment>
<evidence type="ECO:0000256" key="9">
    <source>
        <dbReference type="SAM" id="Phobius"/>
    </source>
</evidence>
<keyword evidence="6 9" id="KW-0812">Transmembrane</keyword>
<dbReference type="Pfam" id="PF25885">
    <property type="entry name" value="HH_EMRA"/>
    <property type="match status" value="1"/>
</dbReference>
<evidence type="ECO:0000256" key="7">
    <source>
        <dbReference type="ARBA" id="ARBA00022989"/>
    </source>
</evidence>
<gene>
    <name evidence="12" type="ORF">DFP86_104237</name>
</gene>
<dbReference type="GO" id="GO:0005886">
    <property type="term" value="C:plasma membrane"/>
    <property type="evidence" value="ECO:0007669"/>
    <property type="project" value="UniProtKB-SubCell"/>
</dbReference>
<feature type="domain" description="Multidrug export protein EmrA/FarA alpha-helical hairpin" evidence="10">
    <location>
        <begin position="87"/>
        <end position="207"/>
    </location>
</feature>
<evidence type="ECO:0000313" key="13">
    <source>
        <dbReference type="Proteomes" id="UP000295611"/>
    </source>
</evidence>
<dbReference type="AlphaFoldDB" id="A0A4R7BAQ5"/>
<keyword evidence="13" id="KW-1185">Reference proteome</keyword>
<dbReference type="PANTHER" id="PTHR30386:SF19">
    <property type="entry name" value="MULTIDRUG EXPORT PROTEIN EMRA-RELATED"/>
    <property type="match status" value="1"/>
</dbReference>
<dbReference type="GO" id="GO:0015721">
    <property type="term" value="P:bile acid and bile salt transport"/>
    <property type="evidence" value="ECO:0007669"/>
    <property type="project" value="UniProtKB-ARBA"/>
</dbReference>
<dbReference type="InterPro" id="IPR058633">
    <property type="entry name" value="EmrA/FarA_HH"/>
</dbReference>
<dbReference type="OrthoDB" id="9811754at2"/>
<keyword evidence="3" id="KW-0813">Transport</keyword>
<evidence type="ECO:0000259" key="10">
    <source>
        <dbReference type="Pfam" id="PF25885"/>
    </source>
</evidence>
<feature type="domain" description="p-hydroxybenzoic acid efflux pump subunit AaeA-like beta-barrel" evidence="11">
    <location>
        <begin position="244"/>
        <end position="336"/>
    </location>
</feature>
<dbReference type="InterPro" id="IPR058634">
    <property type="entry name" value="AaeA-lik-b-barrel"/>
</dbReference>
<dbReference type="Gene3D" id="1.10.287.470">
    <property type="entry name" value="Helix hairpin bin"/>
    <property type="match status" value="1"/>
</dbReference>
<dbReference type="RefSeq" id="WP_133679375.1">
    <property type="nucleotide sequence ID" value="NZ_SNZP01000004.1"/>
</dbReference>